<evidence type="ECO:0000313" key="3">
    <source>
        <dbReference type="EMBL" id="GAX76732.1"/>
    </source>
</evidence>
<comment type="similarity">
    <text evidence="1">Belongs to the protein kinase superfamily. TKL Ser/Thr protein kinase family.</text>
</comment>
<dbReference type="OrthoDB" id="548168at2759"/>
<organism evidence="3 4">
    <name type="scientific">Chlamydomonas eustigma</name>
    <dbReference type="NCBI Taxonomy" id="1157962"/>
    <lineage>
        <taxon>Eukaryota</taxon>
        <taxon>Viridiplantae</taxon>
        <taxon>Chlorophyta</taxon>
        <taxon>core chlorophytes</taxon>
        <taxon>Chlorophyceae</taxon>
        <taxon>CS clade</taxon>
        <taxon>Chlamydomonadales</taxon>
        <taxon>Chlamydomonadaceae</taxon>
        <taxon>Chlamydomonas</taxon>
    </lineage>
</organism>
<dbReference type="InterPro" id="IPR011009">
    <property type="entry name" value="Kinase-like_dom_sf"/>
</dbReference>
<protein>
    <recommendedName>
        <fullName evidence="2">Protein kinase domain-containing protein</fullName>
    </recommendedName>
</protein>
<evidence type="ECO:0000259" key="2">
    <source>
        <dbReference type="PROSITE" id="PS50011"/>
    </source>
</evidence>
<dbReference type="SUPFAM" id="SSF56112">
    <property type="entry name" value="Protein kinase-like (PK-like)"/>
    <property type="match status" value="1"/>
</dbReference>
<dbReference type="PROSITE" id="PS50011">
    <property type="entry name" value="PROTEIN_KINASE_DOM"/>
    <property type="match status" value="1"/>
</dbReference>
<dbReference type="Pfam" id="PF00023">
    <property type="entry name" value="Ank"/>
    <property type="match status" value="2"/>
</dbReference>
<dbReference type="PANTHER" id="PTHR44329">
    <property type="entry name" value="SERINE/THREONINE-PROTEIN KINASE TNNI3K-RELATED"/>
    <property type="match status" value="1"/>
</dbReference>
<dbReference type="AlphaFoldDB" id="A0A250X1G5"/>
<dbReference type="SMART" id="SM00248">
    <property type="entry name" value="ANK"/>
    <property type="match status" value="3"/>
</dbReference>
<dbReference type="InterPro" id="IPR008271">
    <property type="entry name" value="Ser/Thr_kinase_AS"/>
</dbReference>
<dbReference type="InterPro" id="IPR002110">
    <property type="entry name" value="Ankyrin_rpt"/>
</dbReference>
<feature type="domain" description="Protein kinase" evidence="2">
    <location>
        <begin position="520"/>
        <end position="799"/>
    </location>
</feature>
<dbReference type="GO" id="GO:0005524">
    <property type="term" value="F:ATP binding"/>
    <property type="evidence" value="ECO:0007669"/>
    <property type="project" value="InterPro"/>
</dbReference>
<dbReference type="EMBL" id="BEGY01000019">
    <property type="protein sequence ID" value="GAX76732.1"/>
    <property type="molecule type" value="Genomic_DNA"/>
</dbReference>
<comment type="caution">
    <text evidence="3">The sequence shown here is derived from an EMBL/GenBank/DDBJ whole genome shotgun (WGS) entry which is preliminary data.</text>
</comment>
<name>A0A250X1G5_9CHLO</name>
<dbReference type="SMART" id="SM00220">
    <property type="entry name" value="S_TKc"/>
    <property type="match status" value="1"/>
</dbReference>
<dbReference type="Gene3D" id="1.25.40.20">
    <property type="entry name" value="Ankyrin repeat-containing domain"/>
    <property type="match status" value="1"/>
</dbReference>
<gene>
    <name evidence="3" type="ORF">CEUSTIGMA_g4179.t1</name>
</gene>
<dbReference type="SUPFAM" id="SSF48403">
    <property type="entry name" value="Ankyrin repeat"/>
    <property type="match status" value="1"/>
</dbReference>
<dbReference type="PANTHER" id="PTHR44329:SF214">
    <property type="entry name" value="PROTEIN KINASE DOMAIN-CONTAINING PROTEIN"/>
    <property type="match status" value="1"/>
</dbReference>
<sequence>MYINYNVNLQEGIHHEANDRRPTEVVADIIRPRLLGHHLFASIASRSAWNHHGRSIDMTQEFSNLAFELLENGDMDGLSAMLLSTTSSCIAPLTSSRGCIRSSSGSSGAMNQQLQPHLPHYGWLNCCTNSDGRTLLCAVAALNCIDVAKTLISLGADPCQVSHSKRAGPGSALHEATTYKHLDMAEFLIESGASPFQCNYQGKTSMDLAINLGRLDFIQLFQSSAIYHADLCLKVQSEKGGQMLDWRMYHTILCEQISPPQIPDPPADMTMLLSASQQAALKDPNISIISNTATSYASYNAAAATPATNSLTQMRPSSVTSSVTSSMASLALCNTSSSAPYSPMMTTASGTAMADSRTSRTSALLMGSTTSNTNCATSSRYLLIFEHITSEGSSGGLKPSSSSRTSQFSSSLSTSQQRLLRISSASSPASSSVTSSSITSYLDSLFVNSTPVTLDSKPGFKPVLVAKLCMSGVLSAPGETSTEEVVLITSPAPSMVSNAPLTVLKRFSTGHQIAYTDVEFFEKEVLGKGSVGRVIKGKYQGKEVAVKLIHVDQAEQDVRHSQEKSGLNKLDAEFSILTQLHHPNILKIQGAGFTDNGQPFLVEDLCEQSLASLLYPSRPGGSCSPLSLSKVLQVSVDIMTALKYLHGLDIPVIHRDLKPGNVLIGHKGKAVISDFGLARLKYNSYLSSKRLDVGTVPYMAPECITEMCGKVSTQCDIYSFGVMLGEMLNHARPWSDVPDQMSILFQVAYHKKRPDLTKDPNRCPPQLRDLVVKCWDQDPGIRPNSSEVLQQLVSIQKLLLA</sequence>
<dbReference type="Pfam" id="PF00069">
    <property type="entry name" value="Pkinase"/>
    <property type="match status" value="1"/>
</dbReference>
<dbReference type="STRING" id="1157962.A0A250X1G5"/>
<dbReference type="PROSITE" id="PS00108">
    <property type="entry name" value="PROTEIN_KINASE_ST"/>
    <property type="match status" value="1"/>
</dbReference>
<proteinExistence type="inferred from homology"/>
<keyword evidence="4" id="KW-1185">Reference proteome</keyword>
<reference evidence="3 4" key="1">
    <citation type="submission" date="2017-08" db="EMBL/GenBank/DDBJ databases">
        <title>Acidophilic green algal genome provides insights into adaptation to an acidic environment.</title>
        <authorList>
            <person name="Hirooka S."/>
            <person name="Hirose Y."/>
            <person name="Kanesaki Y."/>
            <person name="Higuchi S."/>
            <person name="Fujiwara T."/>
            <person name="Onuma R."/>
            <person name="Era A."/>
            <person name="Ohbayashi R."/>
            <person name="Uzuka A."/>
            <person name="Nozaki H."/>
            <person name="Yoshikawa H."/>
            <person name="Miyagishima S.Y."/>
        </authorList>
    </citation>
    <scope>NUCLEOTIDE SEQUENCE [LARGE SCALE GENOMIC DNA]</scope>
    <source>
        <strain evidence="3 4">NIES-2499</strain>
    </source>
</reference>
<dbReference type="InterPro" id="IPR051681">
    <property type="entry name" value="Ser/Thr_Kinases-Pseudokinases"/>
</dbReference>
<evidence type="ECO:0000313" key="4">
    <source>
        <dbReference type="Proteomes" id="UP000232323"/>
    </source>
</evidence>
<evidence type="ECO:0000256" key="1">
    <source>
        <dbReference type="ARBA" id="ARBA00005843"/>
    </source>
</evidence>
<dbReference type="Gene3D" id="1.10.510.10">
    <property type="entry name" value="Transferase(Phosphotransferase) domain 1"/>
    <property type="match status" value="1"/>
</dbReference>
<dbReference type="InterPro" id="IPR000719">
    <property type="entry name" value="Prot_kinase_dom"/>
</dbReference>
<dbReference type="InterPro" id="IPR036770">
    <property type="entry name" value="Ankyrin_rpt-contain_sf"/>
</dbReference>
<accession>A0A250X1G5</accession>
<dbReference type="GO" id="GO:0004674">
    <property type="term" value="F:protein serine/threonine kinase activity"/>
    <property type="evidence" value="ECO:0007669"/>
    <property type="project" value="TreeGrafter"/>
</dbReference>
<dbReference type="Proteomes" id="UP000232323">
    <property type="component" value="Unassembled WGS sequence"/>
</dbReference>